<name>A0A4C1TF08_EUMVA</name>
<reference evidence="1 2" key="1">
    <citation type="journal article" date="2019" name="Commun. Biol.">
        <title>The bagworm genome reveals a unique fibroin gene that provides high tensile strength.</title>
        <authorList>
            <person name="Kono N."/>
            <person name="Nakamura H."/>
            <person name="Ohtoshi R."/>
            <person name="Tomita M."/>
            <person name="Numata K."/>
            <person name="Arakawa K."/>
        </authorList>
    </citation>
    <scope>NUCLEOTIDE SEQUENCE [LARGE SCALE GENOMIC DNA]</scope>
</reference>
<protein>
    <submittedName>
        <fullName evidence="1">Uncharacterized protein</fullName>
    </submittedName>
</protein>
<organism evidence="1 2">
    <name type="scientific">Eumeta variegata</name>
    <name type="common">Bagworm moth</name>
    <name type="synonym">Eumeta japonica</name>
    <dbReference type="NCBI Taxonomy" id="151549"/>
    <lineage>
        <taxon>Eukaryota</taxon>
        <taxon>Metazoa</taxon>
        <taxon>Ecdysozoa</taxon>
        <taxon>Arthropoda</taxon>
        <taxon>Hexapoda</taxon>
        <taxon>Insecta</taxon>
        <taxon>Pterygota</taxon>
        <taxon>Neoptera</taxon>
        <taxon>Endopterygota</taxon>
        <taxon>Lepidoptera</taxon>
        <taxon>Glossata</taxon>
        <taxon>Ditrysia</taxon>
        <taxon>Tineoidea</taxon>
        <taxon>Psychidae</taxon>
        <taxon>Oiketicinae</taxon>
        <taxon>Eumeta</taxon>
    </lineage>
</organism>
<proteinExistence type="predicted"/>
<sequence>MNFQRPLLHVNVNIFIELATYFLVRISIRTTGPVLLSSTIDSDTSNVNISVPSFERPPLWSANKSKLGKSSAGLTLQENSPGGAFQHVKVSGGRRVQHFAPNAYCVWNLLSVRGFARMIAFLRVERLGLNVDSNFGHGFRFMSSSLFQFLARYRPWLLFERSRLCSGFVQIGIVTGSGIEIASGAESGIESLDRCRPIDKLRSLKSERGEVRKRSRCGTSEDFRRAINLMRRQAPVLATGPASQALIEQIKTRRGVAILFSARLARERGERHRGAAVICEFIARTQRDRIHRQKELKKKPAKCESDSRTEGSVQTCKVYKVRFTKFRDSMSTGSASYLHAFLRKRVLTDGRTDGQTDNKVIL</sequence>
<dbReference type="AlphaFoldDB" id="A0A4C1TF08"/>
<keyword evidence="2" id="KW-1185">Reference proteome</keyword>
<evidence type="ECO:0000313" key="1">
    <source>
        <dbReference type="EMBL" id="GBP12786.1"/>
    </source>
</evidence>
<dbReference type="EMBL" id="BGZK01000053">
    <property type="protein sequence ID" value="GBP12786.1"/>
    <property type="molecule type" value="Genomic_DNA"/>
</dbReference>
<evidence type="ECO:0000313" key="2">
    <source>
        <dbReference type="Proteomes" id="UP000299102"/>
    </source>
</evidence>
<accession>A0A4C1TF08</accession>
<gene>
    <name evidence="1" type="ORF">EVAR_6114_1</name>
</gene>
<dbReference type="Proteomes" id="UP000299102">
    <property type="component" value="Unassembled WGS sequence"/>
</dbReference>
<comment type="caution">
    <text evidence="1">The sequence shown here is derived from an EMBL/GenBank/DDBJ whole genome shotgun (WGS) entry which is preliminary data.</text>
</comment>